<evidence type="ECO:0000256" key="1">
    <source>
        <dbReference type="ARBA" id="ARBA00001966"/>
    </source>
</evidence>
<dbReference type="AlphaFoldDB" id="A0A1F6VLD8"/>
<dbReference type="InterPro" id="IPR034505">
    <property type="entry name" value="Coproporphyrinogen-III_oxidase"/>
</dbReference>
<dbReference type="PANTHER" id="PTHR13932:SF5">
    <property type="entry name" value="RADICAL S-ADENOSYL METHIONINE DOMAIN-CONTAINING PROTEIN 1, MITOCHONDRIAL"/>
    <property type="match status" value="1"/>
</dbReference>
<keyword evidence="8 10" id="KW-0411">Iron-sulfur</keyword>
<keyword evidence="10" id="KW-0004">4Fe-4S</keyword>
<evidence type="ECO:0000313" key="12">
    <source>
        <dbReference type="EMBL" id="OGI70418.1"/>
    </source>
</evidence>
<comment type="similarity">
    <text evidence="2">Belongs to the anaerobic coproporphyrinogen-III oxidase family. HemW subfamily.</text>
</comment>
<dbReference type="CDD" id="cd01335">
    <property type="entry name" value="Radical_SAM"/>
    <property type="match status" value="1"/>
</dbReference>
<feature type="domain" description="Radical SAM core" evidence="11">
    <location>
        <begin position="3"/>
        <end position="239"/>
    </location>
</feature>
<dbReference type="SFLD" id="SFLDF00562">
    <property type="entry name" value="HemN-like__clustered_with_heat"/>
    <property type="match status" value="1"/>
</dbReference>
<keyword evidence="7 10" id="KW-0408">Iron</keyword>
<dbReference type="SFLD" id="SFLDS00029">
    <property type="entry name" value="Radical_SAM"/>
    <property type="match status" value="1"/>
</dbReference>
<dbReference type="SFLD" id="SFLDG01065">
    <property type="entry name" value="anaerobic_coproporphyrinogen-I"/>
    <property type="match status" value="1"/>
</dbReference>
<evidence type="ECO:0000259" key="11">
    <source>
        <dbReference type="PROSITE" id="PS51918"/>
    </source>
</evidence>
<accession>A0A1F6VLD8</accession>
<evidence type="ECO:0000256" key="9">
    <source>
        <dbReference type="ARBA" id="ARBA00023186"/>
    </source>
</evidence>
<evidence type="ECO:0000256" key="10">
    <source>
        <dbReference type="RuleBase" id="RU364116"/>
    </source>
</evidence>
<dbReference type="GO" id="GO:0046872">
    <property type="term" value="F:metal ion binding"/>
    <property type="evidence" value="ECO:0007669"/>
    <property type="project" value="UniProtKB-UniRule"/>
</dbReference>
<organism evidence="12 13">
    <name type="scientific">Candidatus Muproteobacteria bacterium RBG_16_60_9</name>
    <dbReference type="NCBI Taxonomy" id="1817755"/>
    <lineage>
        <taxon>Bacteria</taxon>
        <taxon>Pseudomonadati</taxon>
        <taxon>Pseudomonadota</taxon>
        <taxon>Candidatus Muproteobacteria</taxon>
    </lineage>
</organism>
<dbReference type="InterPro" id="IPR013785">
    <property type="entry name" value="Aldolase_TIM"/>
</dbReference>
<dbReference type="SFLD" id="SFLDF00288">
    <property type="entry name" value="HemN-like__clustered_with_nucl"/>
    <property type="match status" value="1"/>
</dbReference>
<comment type="caution">
    <text evidence="12">The sequence shown here is derived from an EMBL/GenBank/DDBJ whole genome shotgun (WGS) entry which is preliminary data.</text>
</comment>
<dbReference type="SMART" id="SM00729">
    <property type="entry name" value="Elp3"/>
    <property type="match status" value="1"/>
</dbReference>
<dbReference type="InterPro" id="IPR010723">
    <property type="entry name" value="HemN_C"/>
</dbReference>
<evidence type="ECO:0000313" key="13">
    <source>
        <dbReference type="Proteomes" id="UP000179076"/>
    </source>
</evidence>
<dbReference type="Gene3D" id="3.20.20.70">
    <property type="entry name" value="Aldolase class I"/>
    <property type="match status" value="1"/>
</dbReference>
<evidence type="ECO:0000256" key="3">
    <source>
        <dbReference type="ARBA" id="ARBA00017228"/>
    </source>
</evidence>
<dbReference type="EMBL" id="MFSP01000002">
    <property type="protein sequence ID" value="OGI70418.1"/>
    <property type="molecule type" value="Genomic_DNA"/>
</dbReference>
<keyword evidence="6 10" id="KW-0479">Metal-binding</keyword>
<keyword evidence="4 10" id="KW-0349">Heme</keyword>
<dbReference type="Proteomes" id="UP000179076">
    <property type="component" value="Unassembled WGS sequence"/>
</dbReference>
<reference evidence="12 13" key="1">
    <citation type="journal article" date="2016" name="Nat. Commun.">
        <title>Thousands of microbial genomes shed light on interconnected biogeochemical processes in an aquifer system.</title>
        <authorList>
            <person name="Anantharaman K."/>
            <person name="Brown C.T."/>
            <person name="Hug L.A."/>
            <person name="Sharon I."/>
            <person name="Castelle C.J."/>
            <person name="Probst A.J."/>
            <person name="Thomas B.C."/>
            <person name="Singh A."/>
            <person name="Wilkins M.J."/>
            <person name="Karaoz U."/>
            <person name="Brodie E.L."/>
            <person name="Williams K.H."/>
            <person name="Hubbard S.S."/>
            <person name="Banfield J.F."/>
        </authorList>
    </citation>
    <scope>NUCLEOTIDE SEQUENCE [LARGE SCALE GENOMIC DNA]</scope>
</reference>
<protein>
    <recommendedName>
        <fullName evidence="3 10">Heme chaperone HemW</fullName>
    </recommendedName>
</protein>
<dbReference type="InterPro" id="IPR007197">
    <property type="entry name" value="rSAM"/>
</dbReference>
<dbReference type="GO" id="GO:0004109">
    <property type="term" value="F:coproporphyrinogen oxidase activity"/>
    <property type="evidence" value="ECO:0007669"/>
    <property type="project" value="InterPro"/>
</dbReference>
<keyword evidence="10" id="KW-0963">Cytoplasm</keyword>
<dbReference type="InterPro" id="IPR058240">
    <property type="entry name" value="rSAM_sf"/>
</dbReference>
<proteinExistence type="inferred from homology"/>
<dbReference type="InterPro" id="IPR004559">
    <property type="entry name" value="HemW-like"/>
</dbReference>
<evidence type="ECO:0000256" key="8">
    <source>
        <dbReference type="ARBA" id="ARBA00023014"/>
    </source>
</evidence>
<dbReference type="GO" id="GO:0005737">
    <property type="term" value="C:cytoplasm"/>
    <property type="evidence" value="ECO:0007669"/>
    <property type="project" value="UniProtKB-SubCell"/>
</dbReference>
<dbReference type="PANTHER" id="PTHR13932">
    <property type="entry name" value="COPROPORPHYRINIGEN III OXIDASE"/>
    <property type="match status" value="1"/>
</dbReference>
<evidence type="ECO:0000256" key="2">
    <source>
        <dbReference type="ARBA" id="ARBA00006100"/>
    </source>
</evidence>
<comment type="function">
    <text evidence="10">Probably acts as a heme chaperone, transferring heme to an unknown acceptor. Binds one molecule of heme per monomer, possibly covalently. Binds 1 [4Fe-4S] cluster. The cluster is coordinated with 3 cysteines and an exchangeable S-adenosyl-L-methionine.</text>
</comment>
<dbReference type="NCBIfam" id="TIGR00539">
    <property type="entry name" value="hemN_rel"/>
    <property type="match status" value="1"/>
</dbReference>
<keyword evidence="5 10" id="KW-0949">S-adenosyl-L-methionine</keyword>
<dbReference type="GO" id="GO:0051539">
    <property type="term" value="F:4 iron, 4 sulfur cluster binding"/>
    <property type="evidence" value="ECO:0007669"/>
    <property type="project" value="UniProtKB-UniRule"/>
</dbReference>
<comment type="cofactor">
    <cofactor evidence="1">
        <name>[4Fe-4S] cluster</name>
        <dbReference type="ChEBI" id="CHEBI:49883"/>
    </cofactor>
</comment>
<dbReference type="SFLD" id="SFLDG01082">
    <property type="entry name" value="B12-binding_domain_containing"/>
    <property type="match status" value="1"/>
</dbReference>
<dbReference type="SUPFAM" id="SSF102114">
    <property type="entry name" value="Radical SAM enzymes"/>
    <property type="match status" value="1"/>
</dbReference>
<keyword evidence="9 10" id="KW-0143">Chaperone</keyword>
<sequence>MSVDLLPPLSLYVHLPWCVRKCPYCDFNSHAARGDVPEERYVDALLADLAIDAALIGAREIQTVFMGGGTPSLFRPESIARLLTGIRARVGLANDAEITLEANPGTVELDRFRGFREAGINRLSIGIQSFDAEKLKALGRIHGRAESLAAADAARAAGFENVNLDLMYGLPQQGAEQARADVATAIAREPTHISAYQLTLEPNTPFYRNQPSLPDEHVLDAIQNAVDTTLANHGYQQYEVSAYARAGNECRHNRNYWEFGDYLGIGAGAHAKISGADGVTRIAKTRHPDAYLRDVGTVGVRTEVRDLARDDLIGEFMLNALRLHHGFSAELFTARTGLSLDAIDAPRRAAQARGLLTDDGDYLSPTALGRRFLNDLIVLFLPEQQRP</sequence>
<gene>
    <name evidence="12" type="ORF">A2W18_12205</name>
</gene>
<dbReference type="GO" id="GO:0006779">
    <property type="term" value="P:porphyrin-containing compound biosynthetic process"/>
    <property type="evidence" value="ECO:0007669"/>
    <property type="project" value="InterPro"/>
</dbReference>
<evidence type="ECO:0000256" key="7">
    <source>
        <dbReference type="ARBA" id="ARBA00023004"/>
    </source>
</evidence>
<evidence type="ECO:0000256" key="4">
    <source>
        <dbReference type="ARBA" id="ARBA00022617"/>
    </source>
</evidence>
<dbReference type="Pfam" id="PF06969">
    <property type="entry name" value="HemN_C"/>
    <property type="match status" value="1"/>
</dbReference>
<dbReference type="InterPro" id="IPR006638">
    <property type="entry name" value="Elp3/MiaA/NifB-like_rSAM"/>
</dbReference>
<dbReference type="PROSITE" id="PS51918">
    <property type="entry name" value="RADICAL_SAM"/>
    <property type="match status" value="1"/>
</dbReference>
<evidence type="ECO:0000256" key="5">
    <source>
        <dbReference type="ARBA" id="ARBA00022691"/>
    </source>
</evidence>
<evidence type="ECO:0000256" key="6">
    <source>
        <dbReference type="ARBA" id="ARBA00022723"/>
    </source>
</evidence>
<comment type="subcellular location">
    <subcellularLocation>
        <location evidence="10">Cytoplasm</location>
    </subcellularLocation>
</comment>
<name>A0A1F6VLD8_9PROT</name>
<dbReference type="Pfam" id="PF04055">
    <property type="entry name" value="Radical_SAM"/>
    <property type="match status" value="1"/>
</dbReference>